<evidence type="ECO:0000313" key="2">
    <source>
        <dbReference type="EMBL" id="NRT88517.1"/>
    </source>
</evidence>
<reference evidence="2" key="1">
    <citation type="submission" date="2020-05" db="EMBL/GenBank/DDBJ databases">
        <authorList>
            <person name="Brown S."/>
            <person name="Huntemann M."/>
            <person name="Clum A."/>
            <person name="Spunde A."/>
            <person name="Palaniappan K."/>
            <person name="Ritter S."/>
            <person name="Mikhailova N."/>
            <person name="Chen I.-M."/>
            <person name="Stamatis D."/>
            <person name="Reddy T."/>
            <person name="O'Malley R."/>
            <person name="Daum C."/>
            <person name="Shapiro N."/>
            <person name="Ivanova N."/>
            <person name="Kyrpides N."/>
            <person name="Woyke T."/>
        </authorList>
    </citation>
    <scope>NUCLEOTIDE SEQUENCE</scope>
    <source>
        <strain evidence="2">DJ080</strain>
    </source>
</reference>
<dbReference type="AlphaFoldDB" id="A0AAX0AZG8"/>
<protein>
    <submittedName>
        <fullName evidence="2">Uncharacterized protein</fullName>
    </submittedName>
</protein>
<keyword evidence="1" id="KW-0472">Membrane</keyword>
<proteinExistence type="predicted"/>
<name>A0AAX0AZG8_CLOBE</name>
<sequence length="466" mass="49182">MNKLILKKRKSIILVLLIIPMLMVSFSTQRADAVVGADDAVVIGGVTVTSGMVAYAVGALVVAGGATIYANTDSTDIKYIADGMIKTGEATKAFGVKTLATGEKVLTWTKDGLDWVANKISDMVSVGTISSPVSIRTVYVTDFSSTGYSLPLSSPFVIPAGSTCTYQWIVDGEVYGTATVQPISIDWPVQFTASLHSDGTIGASASCPSIHSVTGNNSISLANFKINGESVCVDTPVSDSLKTWSPTTASDVLGSSSTAADGSISYQPKVGFPLTDSGDTTATGGTVYAPSAGIPYGKTWPDVGTVSIPTTSSGDDANDDYISDTTAYVDDIIDYIIDDTADEVTNTTTSAAVGIYFGQKSVSPNFSERGKFKGQSIESIAEKLKTGELSPDDLPIEYIIRDGKMITLNNRSLTALSKAGLRPTKFINQTGNIFFEKQITERLAEMGGKPSISMYIRKLKEIVKLP</sequence>
<accession>A0AAX0AZG8</accession>
<evidence type="ECO:0000256" key="1">
    <source>
        <dbReference type="SAM" id="Phobius"/>
    </source>
</evidence>
<feature type="transmembrane region" description="Helical" evidence="1">
    <location>
        <begin position="40"/>
        <end position="70"/>
    </location>
</feature>
<dbReference type="EMBL" id="JABSWW010000001">
    <property type="protein sequence ID" value="NRT88517.1"/>
    <property type="molecule type" value="Genomic_DNA"/>
</dbReference>
<dbReference type="RefSeq" id="WP_173710847.1">
    <property type="nucleotide sequence ID" value="NZ_JABSWW010000001.1"/>
</dbReference>
<dbReference type="Proteomes" id="UP001193748">
    <property type="component" value="Unassembled WGS sequence"/>
</dbReference>
<organism evidence="2 3">
    <name type="scientific">Clostridium beijerinckii</name>
    <name type="common">Clostridium MP</name>
    <dbReference type="NCBI Taxonomy" id="1520"/>
    <lineage>
        <taxon>Bacteria</taxon>
        <taxon>Bacillati</taxon>
        <taxon>Bacillota</taxon>
        <taxon>Clostridia</taxon>
        <taxon>Eubacteriales</taxon>
        <taxon>Clostridiaceae</taxon>
        <taxon>Clostridium</taxon>
    </lineage>
</organism>
<keyword evidence="1" id="KW-1133">Transmembrane helix</keyword>
<keyword evidence="1" id="KW-0812">Transmembrane</keyword>
<reference evidence="2" key="2">
    <citation type="journal article" date="2022" name="Nat. Biotechnol.">
        <title>Carbon-negative production of acetone and isopropanol by gas fermentation at industrial pilot scale.</title>
        <authorList>
            <person name="Liew F.E."/>
            <person name="Nogle R."/>
            <person name="Abdalla T."/>
            <person name="Rasor B.J."/>
            <person name="Canter C."/>
            <person name="Jensen R.O."/>
            <person name="Wang L."/>
            <person name="Strutz J."/>
            <person name="Chirania P."/>
            <person name="De Tissera S."/>
            <person name="Mueller A.P."/>
            <person name="Ruan Z."/>
            <person name="Gao A."/>
            <person name="Tran L."/>
            <person name="Engle N.L."/>
            <person name="Bromley J.C."/>
            <person name="Daniell J."/>
            <person name="Conrado R."/>
            <person name="Tschaplinski T.J."/>
            <person name="Giannone R.J."/>
            <person name="Hettich R.L."/>
            <person name="Karim A.S."/>
            <person name="Simpson S.D."/>
            <person name="Brown S.D."/>
            <person name="Leang C."/>
            <person name="Jewett M.C."/>
            <person name="Kopke M."/>
        </authorList>
    </citation>
    <scope>NUCLEOTIDE SEQUENCE</scope>
    <source>
        <strain evidence="2">DJ080</strain>
    </source>
</reference>
<gene>
    <name evidence="2" type="ORF">B0H41_002196</name>
</gene>
<evidence type="ECO:0000313" key="3">
    <source>
        <dbReference type="Proteomes" id="UP001193748"/>
    </source>
</evidence>
<comment type="caution">
    <text evidence="2">The sequence shown here is derived from an EMBL/GenBank/DDBJ whole genome shotgun (WGS) entry which is preliminary data.</text>
</comment>